<evidence type="ECO:0000259" key="1">
    <source>
        <dbReference type="PROSITE" id="PS51502"/>
    </source>
</evidence>
<dbReference type="SMART" id="SM00886">
    <property type="entry name" value="Dabb"/>
    <property type="match status" value="1"/>
</dbReference>
<dbReference type="PROSITE" id="PS51502">
    <property type="entry name" value="S_R_A_B_BARREL"/>
    <property type="match status" value="1"/>
</dbReference>
<accession>A0AAN6WB34</accession>
<dbReference type="SUPFAM" id="SSF54909">
    <property type="entry name" value="Dimeric alpha+beta barrel"/>
    <property type="match status" value="1"/>
</dbReference>
<dbReference type="Proteomes" id="UP001302321">
    <property type="component" value="Unassembled WGS sequence"/>
</dbReference>
<comment type="caution">
    <text evidence="2">The sequence shown here is derived from an EMBL/GenBank/DDBJ whole genome shotgun (WGS) entry which is preliminary data.</text>
</comment>
<dbReference type="Pfam" id="PF07876">
    <property type="entry name" value="Dabb"/>
    <property type="match status" value="1"/>
</dbReference>
<name>A0AAN6WB34_9PEZI</name>
<dbReference type="EMBL" id="MU866135">
    <property type="protein sequence ID" value="KAK4178556.1"/>
    <property type="molecule type" value="Genomic_DNA"/>
</dbReference>
<sequence>MGVIHVVMFSFKPLATAEEIQGVCDSLLALKDSCLHPDTNRPYMKNITGGVNTHMGDAQDRVTHAFVSEFDSDEDREYFLKTDPAYAAFWDGAKGIVEKTQVVGFRPGKF</sequence>
<keyword evidence="3" id="KW-1185">Reference proteome</keyword>
<organism evidence="2 3">
    <name type="scientific">Triangularia setosa</name>
    <dbReference type="NCBI Taxonomy" id="2587417"/>
    <lineage>
        <taxon>Eukaryota</taxon>
        <taxon>Fungi</taxon>
        <taxon>Dikarya</taxon>
        <taxon>Ascomycota</taxon>
        <taxon>Pezizomycotina</taxon>
        <taxon>Sordariomycetes</taxon>
        <taxon>Sordariomycetidae</taxon>
        <taxon>Sordariales</taxon>
        <taxon>Podosporaceae</taxon>
        <taxon>Triangularia</taxon>
    </lineage>
</organism>
<proteinExistence type="predicted"/>
<dbReference type="InterPro" id="IPR013097">
    <property type="entry name" value="Dabb"/>
</dbReference>
<dbReference type="Gene3D" id="3.30.70.100">
    <property type="match status" value="1"/>
</dbReference>
<gene>
    <name evidence="2" type="ORF">QBC36DRAFT_324469</name>
</gene>
<protein>
    <recommendedName>
        <fullName evidence="1">Stress-response A/B barrel domain-containing protein</fullName>
    </recommendedName>
</protein>
<dbReference type="InterPro" id="IPR011008">
    <property type="entry name" value="Dimeric_a/b-barrel"/>
</dbReference>
<reference evidence="2" key="1">
    <citation type="journal article" date="2023" name="Mol. Phylogenet. Evol.">
        <title>Genome-scale phylogeny and comparative genomics of the fungal order Sordariales.</title>
        <authorList>
            <person name="Hensen N."/>
            <person name="Bonometti L."/>
            <person name="Westerberg I."/>
            <person name="Brannstrom I.O."/>
            <person name="Guillou S."/>
            <person name="Cros-Aarteil S."/>
            <person name="Calhoun S."/>
            <person name="Haridas S."/>
            <person name="Kuo A."/>
            <person name="Mondo S."/>
            <person name="Pangilinan J."/>
            <person name="Riley R."/>
            <person name="LaButti K."/>
            <person name="Andreopoulos B."/>
            <person name="Lipzen A."/>
            <person name="Chen C."/>
            <person name="Yan M."/>
            <person name="Daum C."/>
            <person name="Ng V."/>
            <person name="Clum A."/>
            <person name="Steindorff A."/>
            <person name="Ohm R.A."/>
            <person name="Martin F."/>
            <person name="Silar P."/>
            <person name="Natvig D.O."/>
            <person name="Lalanne C."/>
            <person name="Gautier V."/>
            <person name="Ament-Velasquez S.L."/>
            <person name="Kruys A."/>
            <person name="Hutchinson M.I."/>
            <person name="Powell A.J."/>
            <person name="Barry K."/>
            <person name="Miller A.N."/>
            <person name="Grigoriev I.V."/>
            <person name="Debuchy R."/>
            <person name="Gladieux P."/>
            <person name="Hiltunen Thoren M."/>
            <person name="Johannesson H."/>
        </authorList>
    </citation>
    <scope>NUCLEOTIDE SEQUENCE</scope>
    <source>
        <strain evidence="2">CBS 892.96</strain>
    </source>
</reference>
<feature type="domain" description="Stress-response A/B barrel" evidence="1">
    <location>
        <begin position="3"/>
        <end position="105"/>
    </location>
</feature>
<evidence type="ECO:0000313" key="2">
    <source>
        <dbReference type="EMBL" id="KAK4178556.1"/>
    </source>
</evidence>
<reference evidence="2" key="2">
    <citation type="submission" date="2023-05" db="EMBL/GenBank/DDBJ databases">
        <authorList>
            <consortium name="Lawrence Berkeley National Laboratory"/>
            <person name="Steindorff A."/>
            <person name="Hensen N."/>
            <person name="Bonometti L."/>
            <person name="Westerberg I."/>
            <person name="Brannstrom I.O."/>
            <person name="Guillou S."/>
            <person name="Cros-Aarteil S."/>
            <person name="Calhoun S."/>
            <person name="Haridas S."/>
            <person name="Kuo A."/>
            <person name="Mondo S."/>
            <person name="Pangilinan J."/>
            <person name="Riley R."/>
            <person name="Labutti K."/>
            <person name="Andreopoulos B."/>
            <person name="Lipzen A."/>
            <person name="Chen C."/>
            <person name="Yanf M."/>
            <person name="Daum C."/>
            <person name="Ng V."/>
            <person name="Clum A."/>
            <person name="Ohm R."/>
            <person name="Martin F."/>
            <person name="Silar P."/>
            <person name="Natvig D."/>
            <person name="Lalanne C."/>
            <person name="Gautier V."/>
            <person name="Ament-Velasquez S.L."/>
            <person name="Kruys A."/>
            <person name="Hutchinson M.I."/>
            <person name="Powell A.J."/>
            <person name="Barry K."/>
            <person name="Miller A.N."/>
            <person name="Grigoriev I.V."/>
            <person name="Debuchy R."/>
            <person name="Gladieux P."/>
            <person name="Thoren M.H."/>
            <person name="Johannesson H."/>
        </authorList>
    </citation>
    <scope>NUCLEOTIDE SEQUENCE</scope>
    <source>
        <strain evidence="2">CBS 892.96</strain>
    </source>
</reference>
<dbReference type="AlphaFoldDB" id="A0AAN6WB34"/>
<evidence type="ECO:0000313" key="3">
    <source>
        <dbReference type="Proteomes" id="UP001302321"/>
    </source>
</evidence>